<accession>A0ABR7MDL5</accession>
<dbReference type="RefSeq" id="WP_187258250.1">
    <property type="nucleotide sequence ID" value="NZ_JBHULF010000005.1"/>
</dbReference>
<evidence type="ECO:0000256" key="1">
    <source>
        <dbReference type="SAM" id="SignalP"/>
    </source>
</evidence>
<comment type="caution">
    <text evidence="3">The sequence shown here is derived from an EMBL/GenBank/DDBJ whole genome shotgun (WGS) entry which is preliminary data.</text>
</comment>
<sequence length="355" mass="38549">MRFTFTLICIFSFFTTFSQNTFVETFGTGTSTDVSTYTGYTGGLAGSNFSSTGTVSIETGSTVADGGSMVSIAQNSTFTISNIPTTPLTSIGILFYFNKGNGNGTRFFEVNTGSGWVADPLVNLDNGANNFFVAYTSSTYTVTGPISIRIRQVNGNNATFNFLDFITVGSPGTLPLLSRNFTATPVGSQVKLDWTGIATHMNSFFEVERSVNGKDGFQTLATIPVSATGEARYQYLDASPLKPEGHYRIRIVDENRRVSYSKTLKVNNSRAHFALDNLYPSVSTGRLNLLIASSQQQQARIEIIDQSGRLAMAQNLTINSGSQSYQINTSNISKGSYLLLLKKGDEVISSRFIKQ</sequence>
<evidence type="ECO:0000313" key="4">
    <source>
        <dbReference type="Proteomes" id="UP000765802"/>
    </source>
</evidence>
<proteinExistence type="predicted"/>
<dbReference type="NCBIfam" id="TIGR04183">
    <property type="entry name" value="Por_Secre_tail"/>
    <property type="match status" value="1"/>
</dbReference>
<evidence type="ECO:0000259" key="2">
    <source>
        <dbReference type="Pfam" id="PF18962"/>
    </source>
</evidence>
<reference evidence="3 4" key="1">
    <citation type="submission" date="2016-07" db="EMBL/GenBank/DDBJ databases">
        <title>Genome analysis of Flavihumibacter stibioxidans YS-17.</title>
        <authorList>
            <person name="Shi K."/>
            <person name="Han Y."/>
            <person name="Wang G."/>
        </authorList>
    </citation>
    <scope>NUCLEOTIDE SEQUENCE [LARGE SCALE GENOMIC DNA]</scope>
    <source>
        <strain evidence="3 4">YS-17</strain>
    </source>
</reference>
<feature type="domain" description="Secretion system C-terminal sorting" evidence="2">
    <location>
        <begin position="278"/>
        <end position="353"/>
    </location>
</feature>
<name>A0ABR7MDL5_9BACT</name>
<keyword evidence="1" id="KW-0732">Signal</keyword>
<dbReference type="EMBL" id="MBUA01000030">
    <property type="protein sequence ID" value="MBC6492929.1"/>
    <property type="molecule type" value="Genomic_DNA"/>
</dbReference>
<evidence type="ECO:0000313" key="3">
    <source>
        <dbReference type="EMBL" id="MBC6492929.1"/>
    </source>
</evidence>
<dbReference type="Proteomes" id="UP000765802">
    <property type="component" value="Unassembled WGS sequence"/>
</dbReference>
<keyword evidence="4" id="KW-1185">Reference proteome</keyword>
<organism evidence="3 4">
    <name type="scientific">Flavihumibacter stibioxidans</name>
    <dbReference type="NCBI Taxonomy" id="1834163"/>
    <lineage>
        <taxon>Bacteria</taxon>
        <taxon>Pseudomonadati</taxon>
        <taxon>Bacteroidota</taxon>
        <taxon>Chitinophagia</taxon>
        <taxon>Chitinophagales</taxon>
        <taxon>Chitinophagaceae</taxon>
        <taxon>Flavihumibacter</taxon>
    </lineage>
</organism>
<feature type="signal peptide" evidence="1">
    <location>
        <begin position="1"/>
        <end position="18"/>
    </location>
</feature>
<protein>
    <recommendedName>
        <fullName evidence="2">Secretion system C-terminal sorting domain-containing protein</fullName>
    </recommendedName>
</protein>
<dbReference type="InterPro" id="IPR026444">
    <property type="entry name" value="Secre_tail"/>
</dbReference>
<dbReference type="Pfam" id="PF18962">
    <property type="entry name" value="Por_Secre_tail"/>
    <property type="match status" value="1"/>
</dbReference>
<feature type="chain" id="PRO_5045950667" description="Secretion system C-terminal sorting domain-containing protein" evidence="1">
    <location>
        <begin position="19"/>
        <end position="355"/>
    </location>
</feature>
<gene>
    <name evidence="3" type="ORF">BC349_17875</name>
</gene>